<feature type="domain" description="Aminoglycoside phosphotransferase" evidence="1">
    <location>
        <begin position="38"/>
        <end position="270"/>
    </location>
</feature>
<gene>
    <name evidence="2" type="ORF">Nans01_38540</name>
</gene>
<dbReference type="PANTHER" id="PTHR21310:SF42">
    <property type="entry name" value="BIFUNCTIONAL AAC_APH"/>
    <property type="match status" value="1"/>
</dbReference>
<protein>
    <submittedName>
        <fullName evidence="2">Aminoglycoside phosphotransferase</fullName>
    </submittedName>
</protein>
<dbReference type="SUPFAM" id="SSF56112">
    <property type="entry name" value="Protein kinase-like (PK-like)"/>
    <property type="match status" value="1"/>
</dbReference>
<sequence>MPTSRKSHPRIDSHLVTRLISAQFPQWSGHTVRAVAKPGYDNMTFRLGEEMSVRLPRCPRWTGQVEREQRWLPRLAPYLPLPVPHPLGRGEPDADFPFPWSVYRWIDGEDMRFERLDAPDRAAADLAAFITALQGADATGGPPPEWSNGFRGVAMGDSADSVTVEARVLPKIAALEGRYDLALLNGVWEAAMSAPAWGKAPVWVHGDLAAGNLLMKDGRLSAVIDFGTLAVGDPACDLIPAWLFLATRHTRQVFRSALGVDDATWVRGRGWGLAQALPEPGTELTEATRRTLDALAADRASDDR</sequence>
<dbReference type="RefSeq" id="WP_285761051.1">
    <property type="nucleotide sequence ID" value="NZ_BSQG01000007.1"/>
</dbReference>
<dbReference type="AlphaFoldDB" id="A0A9W6UKE5"/>
<dbReference type="Proteomes" id="UP001165092">
    <property type="component" value="Unassembled WGS sequence"/>
</dbReference>
<comment type="caution">
    <text evidence="2">The sequence shown here is derived from an EMBL/GenBank/DDBJ whole genome shotgun (WGS) entry which is preliminary data.</text>
</comment>
<reference evidence="2" key="1">
    <citation type="submission" date="2023-02" db="EMBL/GenBank/DDBJ databases">
        <title>Nocardiopsis ansamitocini NBRC 112285.</title>
        <authorList>
            <person name="Ichikawa N."/>
            <person name="Sato H."/>
            <person name="Tonouchi N."/>
        </authorList>
    </citation>
    <scope>NUCLEOTIDE SEQUENCE</scope>
    <source>
        <strain evidence="2">NBRC 112285</strain>
    </source>
</reference>
<dbReference type="InterPro" id="IPR002575">
    <property type="entry name" value="Aminoglycoside_PTrfase"/>
</dbReference>
<dbReference type="InterPro" id="IPR051678">
    <property type="entry name" value="AGP_Transferase"/>
</dbReference>
<evidence type="ECO:0000259" key="1">
    <source>
        <dbReference type="Pfam" id="PF01636"/>
    </source>
</evidence>
<dbReference type="Gene3D" id="3.30.200.20">
    <property type="entry name" value="Phosphorylase Kinase, domain 1"/>
    <property type="match status" value="1"/>
</dbReference>
<evidence type="ECO:0000313" key="3">
    <source>
        <dbReference type="Proteomes" id="UP001165092"/>
    </source>
</evidence>
<accession>A0A9W6UKE5</accession>
<dbReference type="EMBL" id="BSQG01000007">
    <property type="protein sequence ID" value="GLU49503.1"/>
    <property type="molecule type" value="Genomic_DNA"/>
</dbReference>
<organism evidence="2 3">
    <name type="scientific">Nocardiopsis ansamitocini</name>
    <dbReference type="NCBI Taxonomy" id="1670832"/>
    <lineage>
        <taxon>Bacteria</taxon>
        <taxon>Bacillati</taxon>
        <taxon>Actinomycetota</taxon>
        <taxon>Actinomycetes</taxon>
        <taxon>Streptosporangiales</taxon>
        <taxon>Nocardiopsidaceae</taxon>
        <taxon>Nocardiopsis</taxon>
    </lineage>
</organism>
<name>A0A9W6UKE5_9ACTN</name>
<dbReference type="Gene3D" id="3.90.1200.10">
    <property type="match status" value="1"/>
</dbReference>
<proteinExistence type="predicted"/>
<dbReference type="CDD" id="cd05155">
    <property type="entry name" value="APH_ChoK_like_1"/>
    <property type="match status" value="1"/>
</dbReference>
<dbReference type="Pfam" id="PF01636">
    <property type="entry name" value="APH"/>
    <property type="match status" value="1"/>
</dbReference>
<keyword evidence="3" id="KW-1185">Reference proteome</keyword>
<evidence type="ECO:0000313" key="2">
    <source>
        <dbReference type="EMBL" id="GLU49503.1"/>
    </source>
</evidence>
<dbReference type="PANTHER" id="PTHR21310">
    <property type="entry name" value="AMINOGLYCOSIDE PHOSPHOTRANSFERASE-RELATED-RELATED"/>
    <property type="match status" value="1"/>
</dbReference>
<dbReference type="InterPro" id="IPR011009">
    <property type="entry name" value="Kinase-like_dom_sf"/>
</dbReference>